<keyword evidence="1" id="KW-1133">Transmembrane helix</keyword>
<evidence type="ECO:0000256" key="1">
    <source>
        <dbReference type="SAM" id="Phobius"/>
    </source>
</evidence>
<dbReference type="Proteomes" id="UP000031135">
    <property type="component" value="Chromosome"/>
</dbReference>
<keyword evidence="1" id="KW-0812">Transmembrane</keyword>
<keyword evidence="1" id="KW-0472">Membrane</keyword>
<evidence type="ECO:0000313" key="3">
    <source>
        <dbReference type="Proteomes" id="UP000031135"/>
    </source>
</evidence>
<feature type="transmembrane region" description="Helical" evidence="1">
    <location>
        <begin position="115"/>
        <end position="134"/>
    </location>
</feature>
<proteinExistence type="predicted"/>
<dbReference type="HOGENOM" id="CLU_1861504_0_0_7"/>
<organism evidence="2 3">
    <name type="scientific">Campylobacter subantarcticus LMG 24374</name>
    <dbReference type="NCBI Taxonomy" id="1388751"/>
    <lineage>
        <taxon>Bacteria</taxon>
        <taxon>Pseudomonadati</taxon>
        <taxon>Campylobacterota</taxon>
        <taxon>Epsilonproteobacteria</taxon>
        <taxon>Campylobacterales</taxon>
        <taxon>Campylobacteraceae</taxon>
        <taxon>Campylobacter</taxon>
    </lineage>
</organism>
<dbReference type="RefSeq" id="WP_039662303.1">
    <property type="nucleotide sequence ID" value="NZ_CP007772.1"/>
</dbReference>
<gene>
    <name evidence="2" type="ORF">CSUB8521_0033</name>
</gene>
<dbReference type="KEGG" id="csm:CSUB8521_0033"/>
<protein>
    <submittedName>
        <fullName evidence="2">Uncharacterized protein</fullName>
    </submittedName>
</protein>
<accession>A0A0A8HAK7</accession>
<evidence type="ECO:0000313" key="2">
    <source>
        <dbReference type="EMBL" id="AJC89939.1"/>
    </source>
</evidence>
<dbReference type="OrthoDB" id="9884265at2"/>
<reference evidence="2 3" key="1">
    <citation type="journal article" date="2014" name="Genome Biol. Evol.">
        <title>Comparative Genomics of the Campylobacter lari Group.</title>
        <authorList>
            <person name="Miller W.G."/>
            <person name="Yee E."/>
            <person name="Chapman M.H."/>
            <person name="Smith T.P."/>
            <person name="Bono J.L."/>
            <person name="Huynh S."/>
            <person name="Parker C.T."/>
            <person name="Vandamme P."/>
            <person name="Luong K."/>
            <person name="Korlach J."/>
        </authorList>
    </citation>
    <scope>NUCLEOTIDE SEQUENCE [LARGE SCALE GENOMIC DNA]</scope>
    <source>
        <strain evidence="2 3">LMG 24374</strain>
    </source>
</reference>
<name>A0A0A8HAK7_9BACT</name>
<sequence>MIFITIQDTEGDSHTSIKNGVFLKDIEQEKEISNLYKIINTYKLNGNHVGFKKLPDNLSFYAIKHPIKDKLDRTRLAMIIMDENLQSENVKDSINKAGLNYDNFLNLQKQDNSKIYKISGILLLLIVIILVYITTKA</sequence>
<dbReference type="EMBL" id="CP007772">
    <property type="protein sequence ID" value="AJC89939.1"/>
    <property type="molecule type" value="Genomic_DNA"/>
</dbReference>
<dbReference type="AlphaFoldDB" id="A0A0A8HAK7"/>